<dbReference type="SMART" id="SM00407">
    <property type="entry name" value="IGc1"/>
    <property type="match status" value="1"/>
</dbReference>
<name>A0A096MIE6_POEFO</name>
<evidence type="ECO:0000259" key="3">
    <source>
        <dbReference type="PROSITE" id="PS50835"/>
    </source>
</evidence>
<reference evidence="4" key="3">
    <citation type="submission" date="2025-09" db="UniProtKB">
        <authorList>
            <consortium name="Ensembl"/>
        </authorList>
    </citation>
    <scope>IDENTIFICATION</scope>
</reference>
<evidence type="ECO:0000313" key="5">
    <source>
        <dbReference type="Proteomes" id="UP000028760"/>
    </source>
</evidence>
<dbReference type="InterPro" id="IPR050208">
    <property type="entry name" value="MHC_class-I_related"/>
</dbReference>
<keyword evidence="1" id="KW-0325">Glycoprotein</keyword>
<dbReference type="Gene3D" id="2.60.40.10">
    <property type="entry name" value="Immunoglobulins"/>
    <property type="match status" value="1"/>
</dbReference>
<dbReference type="InterPro" id="IPR003597">
    <property type="entry name" value="Ig_C1-set"/>
</dbReference>
<reference evidence="4" key="2">
    <citation type="submission" date="2025-08" db="UniProtKB">
        <authorList>
            <consortium name="Ensembl"/>
        </authorList>
    </citation>
    <scope>IDENTIFICATION</scope>
</reference>
<dbReference type="InterPro" id="IPR036179">
    <property type="entry name" value="Ig-like_dom_sf"/>
</dbReference>
<keyword evidence="2" id="KW-0472">Membrane</keyword>
<protein>
    <recommendedName>
        <fullName evidence="3">Ig-like domain-containing protein</fullName>
    </recommendedName>
</protein>
<dbReference type="PROSITE" id="PS50835">
    <property type="entry name" value="IG_LIKE"/>
    <property type="match status" value="1"/>
</dbReference>
<keyword evidence="2" id="KW-0812">Transmembrane</keyword>
<dbReference type="GO" id="GO:0006955">
    <property type="term" value="P:immune response"/>
    <property type="evidence" value="ECO:0007669"/>
    <property type="project" value="TreeGrafter"/>
</dbReference>
<feature type="domain" description="Ig-like" evidence="3">
    <location>
        <begin position="277"/>
        <end position="370"/>
    </location>
</feature>
<dbReference type="Pfam" id="PF07654">
    <property type="entry name" value="C1-set"/>
    <property type="match status" value="1"/>
</dbReference>
<dbReference type="Proteomes" id="UP000028760">
    <property type="component" value="Unassembled WGS sequence"/>
</dbReference>
<dbReference type="GO" id="GO:0005615">
    <property type="term" value="C:extracellular space"/>
    <property type="evidence" value="ECO:0007669"/>
    <property type="project" value="TreeGrafter"/>
</dbReference>
<keyword evidence="5" id="KW-1185">Reference proteome</keyword>
<dbReference type="AlphaFoldDB" id="A0A096MIE6"/>
<dbReference type="PANTHER" id="PTHR16675">
    <property type="entry name" value="MHC CLASS I-RELATED"/>
    <property type="match status" value="1"/>
</dbReference>
<dbReference type="SUPFAM" id="SSF54452">
    <property type="entry name" value="MHC antigen-recognition domain"/>
    <property type="match status" value="1"/>
</dbReference>
<dbReference type="eggNOG" id="ENOG502RQEK">
    <property type="taxonomic scope" value="Eukaryota"/>
</dbReference>
<dbReference type="InterPro" id="IPR011161">
    <property type="entry name" value="MHC_I-like_Ag-recog"/>
</dbReference>
<evidence type="ECO:0000256" key="2">
    <source>
        <dbReference type="SAM" id="Phobius"/>
    </source>
</evidence>
<dbReference type="STRING" id="48698.ENSPFOP00000031187"/>
<dbReference type="OMA" id="TWIAKSH"/>
<dbReference type="GO" id="GO:0009897">
    <property type="term" value="C:external side of plasma membrane"/>
    <property type="evidence" value="ECO:0007669"/>
    <property type="project" value="TreeGrafter"/>
</dbReference>
<reference evidence="5" key="1">
    <citation type="submission" date="2013-10" db="EMBL/GenBank/DDBJ databases">
        <authorList>
            <person name="Schartl M."/>
            <person name="Warren W."/>
        </authorList>
    </citation>
    <scope>NUCLEOTIDE SEQUENCE [LARGE SCALE GENOMIC DNA]</scope>
    <source>
        <strain evidence="5">female</strain>
    </source>
</reference>
<organism evidence="4 5">
    <name type="scientific">Poecilia formosa</name>
    <name type="common">Amazon molly</name>
    <name type="synonym">Limia formosa</name>
    <dbReference type="NCBI Taxonomy" id="48698"/>
    <lineage>
        <taxon>Eukaryota</taxon>
        <taxon>Metazoa</taxon>
        <taxon>Chordata</taxon>
        <taxon>Craniata</taxon>
        <taxon>Vertebrata</taxon>
        <taxon>Euteleostomi</taxon>
        <taxon>Actinopterygii</taxon>
        <taxon>Neopterygii</taxon>
        <taxon>Teleostei</taxon>
        <taxon>Neoteleostei</taxon>
        <taxon>Acanthomorphata</taxon>
        <taxon>Ovalentaria</taxon>
        <taxon>Atherinomorphae</taxon>
        <taxon>Cyprinodontiformes</taxon>
        <taxon>Poeciliidae</taxon>
        <taxon>Poeciliinae</taxon>
        <taxon>Poecilia</taxon>
    </lineage>
</organism>
<dbReference type="InterPro" id="IPR013783">
    <property type="entry name" value="Ig-like_fold"/>
</dbReference>
<dbReference type="Ensembl" id="ENSPFOT00000025440.1">
    <property type="protein sequence ID" value="ENSPFOP00000031187.1"/>
    <property type="gene ID" value="ENSPFOG00000022915.1"/>
</dbReference>
<dbReference type="Pfam" id="PF00129">
    <property type="entry name" value="MHC_I"/>
    <property type="match status" value="1"/>
</dbReference>
<evidence type="ECO:0000256" key="1">
    <source>
        <dbReference type="ARBA" id="ARBA00023180"/>
    </source>
</evidence>
<proteinExistence type="predicted"/>
<dbReference type="PANTHER" id="PTHR16675:SF237">
    <property type="entry name" value="MHC CLASS I ANTIGEN TRANSCRIPT VARIANT 1-RELATED"/>
    <property type="match status" value="1"/>
</dbReference>
<dbReference type="InterPro" id="IPR007110">
    <property type="entry name" value="Ig-like_dom"/>
</dbReference>
<evidence type="ECO:0000313" key="4">
    <source>
        <dbReference type="Ensembl" id="ENSPFOP00000031187.1"/>
    </source>
</evidence>
<dbReference type="InterPro" id="IPR011162">
    <property type="entry name" value="MHC_I/II-like_Ag-recog"/>
</dbReference>
<accession>A0A096MIE6</accession>
<dbReference type="GeneTree" id="ENSGT01120000271828"/>
<feature type="transmembrane region" description="Helical" evidence="2">
    <location>
        <begin position="384"/>
        <end position="406"/>
    </location>
</feature>
<dbReference type="InterPro" id="IPR037055">
    <property type="entry name" value="MHC_I-like_Ag-recog_sf"/>
</dbReference>
<keyword evidence="2" id="KW-1133">Transmembrane helix</keyword>
<dbReference type="EMBL" id="AYCK01010109">
    <property type="status" value="NOT_ANNOTATED_CDS"/>
    <property type="molecule type" value="Genomic_DNA"/>
</dbReference>
<sequence>MSTQEIKKINSNSSSIGKLVQEFMHFTQKKLLCSSVSLSDPLLFSVFLCHQLVPVSSALIKILYIPNETKTPQRARPANSSGTKTLQVKLDMEMFLLLLLLHCVSSVKHTLMLMGVGSSGLPNLPTFCANIEIDEIRVAYCDSNRKTLNSTFDSSYSGFCFHLPDIFANKLNYLKDFQYEAVDILQVIAGCEWDDVTGEAGILLKHAYNGEDLFEWDVKNLTWIAKSHQAVMVKDKWKNDEDARLEMNLSLLMKFCPERLKKDVAHGDNSQQKRGLPSVSLLQKTPSSPIRCHVTGFYPNRGQLYWRENGEEIHEYVEHGEILPNPDGTFQMSVDFNVSSIPLEDWGKYDCVFQQPGLGNITTKLDKAVIRTNRVSPTDFPSHVISGVVVGLVLLVALFISGFIFWKKKNNGFQPANNLTK</sequence>
<dbReference type="SUPFAM" id="SSF48726">
    <property type="entry name" value="Immunoglobulin"/>
    <property type="match status" value="1"/>
</dbReference>
<dbReference type="Gene3D" id="3.30.500.10">
    <property type="entry name" value="MHC class I-like antigen recognition-like"/>
    <property type="match status" value="1"/>
</dbReference>